<dbReference type="VEuPathDB" id="PiroplasmaDB:BBOV_IV006660"/>
<organism evidence="2">
    <name type="scientific">Babesia bovis</name>
    <dbReference type="NCBI Taxonomy" id="5865"/>
    <lineage>
        <taxon>Eukaryota</taxon>
        <taxon>Sar</taxon>
        <taxon>Alveolata</taxon>
        <taxon>Apicomplexa</taxon>
        <taxon>Aconoidasida</taxon>
        <taxon>Piroplasmida</taxon>
        <taxon>Babesiidae</taxon>
        <taxon>Babesia</taxon>
    </lineage>
</organism>
<accession>S6C9Q6</accession>
<reference evidence="2" key="1">
    <citation type="journal article" date="2014" name="BMC Genomics">
        <title>The Babesia bovis gene and promoter model: an update from full-length EST analysis.</title>
        <authorList>
            <person name="Yamagishi J."/>
            <person name="Wakaguri H."/>
            <person name="Yokoyama N."/>
            <person name="Yamashita R."/>
            <person name="Suzuki Y."/>
            <person name="Xuan X."/>
            <person name="Igarashi I."/>
        </authorList>
    </citation>
    <scope>NUCLEOTIDE SEQUENCE</scope>
    <source>
        <strain evidence="2">Texas</strain>
    </source>
</reference>
<dbReference type="AlphaFoldDB" id="S6C9Q6"/>
<dbReference type="EMBL" id="AK441776">
    <property type="protein sequence ID" value="BAN65570.1"/>
    <property type="molecule type" value="mRNA"/>
</dbReference>
<keyword evidence="1" id="KW-0812">Transmembrane</keyword>
<proteinExistence type="evidence at transcript level"/>
<evidence type="ECO:0000313" key="2">
    <source>
        <dbReference type="EMBL" id="BAN65570.1"/>
    </source>
</evidence>
<keyword evidence="1" id="KW-0472">Membrane</keyword>
<protein>
    <submittedName>
        <fullName evidence="2">Uncharacterized protein</fullName>
    </submittedName>
</protein>
<name>S6C9Q6_BABBO</name>
<keyword evidence="1" id="KW-1133">Transmembrane helix</keyword>
<sequence>MNNTLKIRSSRCFTALFASLYIFIVLIGIGTGLLVLRPFVHINVYDDTTKTVGTWYIKSDGADKIITGTEFDLSISLYNTSIFPLTFKPHKAFFSYYPIGSSVECLKCLYIDQAPKSIDSKNRTYIIHKPVVPDTTDGLIDLNNLVVSVPPKTSQSDVFTIQIPVKGYFEISNDESEVLNSLKPMLMDCKKHKAILLSMRVEDVTNKLGFITTKVPAVYEIFIPLQCELSGNLDNISHDSFDNGVILAGVVNNKEKSIKI</sequence>
<feature type="transmembrane region" description="Helical" evidence="1">
    <location>
        <begin position="12"/>
        <end position="36"/>
    </location>
</feature>
<evidence type="ECO:0000256" key="1">
    <source>
        <dbReference type="SAM" id="Phobius"/>
    </source>
</evidence>
<gene>
    <name evidence="2" type="primary">BBOV_IV006660</name>
</gene>